<dbReference type="InterPro" id="IPR000403">
    <property type="entry name" value="PI3/4_kinase_cat_dom"/>
</dbReference>
<dbReference type="CDD" id="cd05168">
    <property type="entry name" value="PI4Kc_III_beta"/>
    <property type="match status" value="1"/>
</dbReference>
<dbReference type="Gene3D" id="1.10.1070.11">
    <property type="entry name" value="Phosphatidylinositol 3-/4-kinase, catalytic domain"/>
    <property type="match status" value="1"/>
</dbReference>
<keyword evidence="6" id="KW-0418">Kinase</keyword>
<dbReference type="STRING" id="683960.A0A1E3P8C1"/>
<dbReference type="InterPro" id="IPR021601">
    <property type="entry name" value="Phosphatidylino_kinase_fungi"/>
</dbReference>
<feature type="compositionally biased region" description="Polar residues" evidence="8">
    <location>
        <begin position="280"/>
        <end position="290"/>
    </location>
</feature>
<protein>
    <recommendedName>
        <fullName evidence="4">1-phosphatidylinositol 4-kinase</fullName>
        <ecNumber evidence="4">2.7.1.67</ecNumber>
    </recommendedName>
</protein>
<dbReference type="GO" id="GO:0005802">
    <property type="term" value="C:trans-Golgi network"/>
    <property type="evidence" value="ECO:0007669"/>
    <property type="project" value="EnsemblFungi"/>
</dbReference>
<keyword evidence="12" id="KW-1185">Reference proteome</keyword>
<dbReference type="PANTHER" id="PTHR10048:SF22">
    <property type="entry name" value="PHOSPHATIDYLINOSITOL 4-KINASE BETA"/>
    <property type="match status" value="1"/>
</dbReference>
<dbReference type="FunFam" id="3.30.1010.10:FF:000021">
    <property type="entry name" value="Phosphatidylinositol 4-kinase"/>
    <property type="match status" value="1"/>
</dbReference>
<evidence type="ECO:0000313" key="11">
    <source>
        <dbReference type="EMBL" id="ODQ61464.1"/>
    </source>
</evidence>
<dbReference type="GO" id="GO:0004430">
    <property type="term" value="F:1-phosphatidylinositol 4-kinase activity"/>
    <property type="evidence" value="ECO:0007669"/>
    <property type="project" value="UniProtKB-EC"/>
</dbReference>
<evidence type="ECO:0000256" key="1">
    <source>
        <dbReference type="ARBA" id="ARBA00001686"/>
    </source>
</evidence>
<evidence type="ECO:0000259" key="10">
    <source>
        <dbReference type="PROSITE" id="PS51545"/>
    </source>
</evidence>
<comment type="catalytic activity">
    <reaction evidence="1">
        <text>a 1,2-diacyl-sn-glycero-3-phospho-(1D-myo-inositol) + ATP = a 1,2-diacyl-sn-glycero-3-phospho-(1D-myo-inositol 4-phosphate) + ADP + H(+)</text>
        <dbReference type="Rhea" id="RHEA:19877"/>
        <dbReference type="ChEBI" id="CHEBI:15378"/>
        <dbReference type="ChEBI" id="CHEBI:30616"/>
        <dbReference type="ChEBI" id="CHEBI:57880"/>
        <dbReference type="ChEBI" id="CHEBI:58178"/>
        <dbReference type="ChEBI" id="CHEBI:456216"/>
        <dbReference type="EC" id="2.7.1.67"/>
    </reaction>
</comment>
<dbReference type="PROSITE" id="PS51545">
    <property type="entry name" value="PIK_HELICAL"/>
    <property type="match status" value="1"/>
</dbReference>
<dbReference type="InterPro" id="IPR036940">
    <property type="entry name" value="PI3/4_kinase_cat_sf"/>
</dbReference>
<dbReference type="InterPro" id="IPR018936">
    <property type="entry name" value="PI3/4_kinase_CS"/>
</dbReference>
<dbReference type="InterPro" id="IPR015433">
    <property type="entry name" value="PI3/4_kinase"/>
</dbReference>
<reference evidence="11 12" key="1">
    <citation type="journal article" date="2016" name="Proc. Natl. Acad. Sci. U.S.A.">
        <title>Comparative genomics of biotechnologically important yeasts.</title>
        <authorList>
            <person name="Riley R."/>
            <person name="Haridas S."/>
            <person name="Wolfe K.H."/>
            <person name="Lopes M.R."/>
            <person name="Hittinger C.T."/>
            <person name="Goeker M."/>
            <person name="Salamov A.A."/>
            <person name="Wisecaver J.H."/>
            <person name="Long T.M."/>
            <person name="Calvey C.H."/>
            <person name="Aerts A.L."/>
            <person name="Barry K.W."/>
            <person name="Choi C."/>
            <person name="Clum A."/>
            <person name="Coughlan A.Y."/>
            <person name="Deshpande S."/>
            <person name="Douglass A.P."/>
            <person name="Hanson S.J."/>
            <person name="Klenk H.-P."/>
            <person name="LaButti K.M."/>
            <person name="Lapidus A."/>
            <person name="Lindquist E.A."/>
            <person name="Lipzen A.M."/>
            <person name="Meier-Kolthoff J.P."/>
            <person name="Ohm R.A."/>
            <person name="Otillar R.P."/>
            <person name="Pangilinan J.L."/>
            <person name="Peng Y."/>
            <person name="Rokas A."/>
            <person name="Rosa C.A."/>
            <person name="Scheuner C."/>
            <person name="Sibirny A.A."/>
            <person name="Slot J.C."/>
            <person name="Stielow J.B."/>
            <person name="Sun H."/>
            <person name="Kurtzman C.P."/>
            <person name="Blackwell M."/>
            <person name="Grigoriev I.V."/>
            <person name="Jeffries T.W."/>
        </authorList>
    </citation>
    <scope>NUCLEOTIDE SEQUENCE [LARGE SCALE GENOMIC DNA]</scope>
    <source>
        <strain evidence="12">ATCC 58044 / CBS 1984 / NCYC 433 / NRRL Y-366-8</strain>
    </source>
</reference>
<dbReference type="RefSeq" id="XP_019040671.1">
    <property type="nucleotide sequence ID" value="XM_019184658.1"/>
</dbReference>
<dbReference type="PROSITE" id="PS50290">
    <property type="entry name" value="PI3_4_KINASE_3"/>
    <property type="match status" value="1"/>
</dbReference>
<comment type="similarity">
    <text evidence="3">Belongs to the PI3/PI4-kinase family. Type III PI4K subfamily.</text>
</comment>
<dbReference type="GO" id="GO:0006897">
    <property type="term" value="P:endocytosis"/>
    <property type="evidence" value="ECO:0007669"/>
    <property type="project" value="EnsemblFungi"/>
</dbReference>
<dbReference type="InterPro" id="IPR011009">
    <property type="entry name" value="Kinase-like_dom_sf"/>
</dbReference>
<dbReference type="SUPFAM" id="SSF48371">
    <property type="entry name" value="ARM repeat"/>
    <property type="match status" value="1"/>
</dbReference>
<evidence type="ECO:0000259" key="9">
    <source>
        <dbReference type="PROSITE" id="PS50290"/>
    </source>
</evidence>
<evidence type="ECO:0000256" key="8">
    <source>
        <dbReference type="SAM" id="MobiDB-lite"/>
    </source>
</evidence>
<evidence type="ECO:0000256" key="3">
    <source>
        <dbReference type="ARBA" id="ARBA00006209"/>
    </source>
</evidence>
<feature type="compositionally biased region" description="Basic and acidic residues" evidence="8">
    <location>
        <begin position="218"/>
        <end position="236"/>
    </location>
</feature>
<dbReference type="Gene3D" id="6.10.140.1260">
    <property type="match status" value="1"/>
</dbReference>
<dbReference type="GO" id="GO:0048015">
    <property type="term" value="P:phosphatidylinositol-mediated signaling"/>
    <property type="evidence" value="ECO:0007669"/>
    <property type="project" value="TreeGrafter"/>
</dbReference>
<accession>A0A1E3P8C1</accession>
<evidence type="ECO:0000256" key="2">
    <source>
        <dbReference type="ARBA" id="ARBA00004123"/>
    </source>
</evidence>
<dbReference type="EC" id="2.7.1.67" evidence="4"/>
<evidence type="ECO:0000313" key="12">
    <source>
        <dbReference type="Proteomes" id="UP000094112"/>
    </source>
</evidence>
<evidence type="ECO:0000256" key="7">
    <source>
        <dbReference type="ARBA" id="ARBA00023242"/>
    </source>
</evidence>
<dbReference type="Pfam" id="PF11522">
    <property type="entry name" value="Pik1"/>
    <property type="match status" value="1"/>
</dbReference>
<dbReference type="GO" id="GO:0050714">
    <property type="term" value="P:positive regulation of protein secretion"/>
    <property type="evidence" value="ECO:0007669"/>
    <property type="project" value="EnsemblFungi"/>
</dbReference>
<comment type="subcellular location">
    <subcellularLocation>
        <location evidence="2">Nucleus</location>
    </subcellularLocation>
</comment>
<feature type="compositionally biased region" description="Polar residues" evidence="8">
    <location>
        <begin position="308"/>
        <end position="325"/>
    </location>
</feature>
<dbReference type="SUPFAM" id="SSF56112">
    <property type="entry name" value="Protein kinase-like (PK-like)"/>
    <property type="match status" value="1"/>
</dbReference>
<keyword evidence="7" id="KW-0539">Nucleus</keyword>
<dbReference type="PROSITE" id="PS00916">
    <property type="entry name" value="PI3_4_KINASE_2"/>
    <property type="match status" value="1"/>
</dbReference>
<dbReference type="GO" id="GO:0005634">
    <property type="term" value="C:nucleus"/>
    <property type="evidence" value="ECO:0007669"/>
    <property type="project" value="UniProtKB-SubCell"/>
</dbReference>
<dbReference type="SMART" id="SM00146">
    <property type="entry name" value="PI3Kc"/>
    <property type="match status" value="1"/>
</dbReference>
<dbReference type="GO" id="GO:0046854">
    <property type="term" value="P:phosphatidylinositol phosphate biosynthetic process"/>
    <property type="evidence" value="ECO:0007669"/>
    <property type="project" value="EnsemblFungi"/>
</dbReference>
<dbReference type="InterPro" id="IPR016024">
    <property type="entry name" value="ARM-type_fold"/>
</dbReference>
<dbReference type="EMBL" id="KV454209">
    <property type="protein sequence ID" value="ODQ61464.1"/>
    <property type="molecule type" value="Genomic_DNA"/>
</dbReference>
<dbReference type="GO" id="GO:0006995">
    <property type="term" value="P:cellular response to nitrogen starvation"/>
    <property type="evidence" value="ECO:0007669"/>
    <property type="project" value="EnsemblFungi"/>
</dbReference>
<feature type="domain" description="PIK helical" evidence="10">
    <location>
        <begin position="1"/>
        <end position="121"/>
    </location>
</feature>
<dbReference type="Proteomes" id="UP000094112">
    <property type="component" value="Unassembled WGS sequence"/>
</dbReference>
<feature type="region of interest" description="Disordered" evidence="8">
    <location>
        <begin position="280"/>
        <end position="349"/>
    </location>
</feature>
<dbReference type="GO" id="GO:0140504">
    <property type="term" value="P:microlipophagy"/>
    <property type="evidence" value="ECO:0007669"/>
    <property type="project" value="EnsemblFungi"/>
</dbReference>
<dbReference type="InterPro" id="IPR001263">
    <property type="entry name" value="PI3K_accessory_dom"/>
</dbReference>
<sequence>MDQSGNALLLRFIESQHFSLFMCIAYLTRYASNIGIHHHLCQKLRSYKIEDLQFFIPQLCQILVTVETESMALEDLMLELSTQHPHFTLLTFWYLQAHLTDLADNPNSHSFQSARRVLNNLQYILFNIGSPPSKKFRENIAPSVVLTSAIAASIGLPQLSEFIGPVAKSQGKKQKSFVFELVKNFKSKLTDNLTLKNTLTNSANSRSSSQAGGVTYDTIRKSSTDESYRKKSPTEQRKEELNYDFALIDSYTENVVAQDKRHKLTKDLLRANSAFYEQGNDLSTASSPTFGHNFDNEHNSMSMPELQRANTGPSSPQGSITSSPDRISKRGRQSSRTSHHGANMRNISPALMTTPAKIKLLKSNYFRCETQFAIALQSISVRLSQVPQEARLSSLRAELSLLNRDLPAEVDIPTLLPPNRRGKLHKIVHIAANEAAVLNSAERVPFLLLIEYLSDELDFDPSTGENNKLLHEKPNNSYIFDLGIQTSSTQVSPPPTSYFDERPKETDLGDLSVVHISNRNETDNFQNEMLIASATNVPIIDNEEERNTDLNFSANYNNFNMNSDNVDTSDLATQMRIAAVMLSQLDSTTNTLPVDQSTAIKARIISSMQSLQDHFGYKDLEAIHGAAGERKLENDLKLGGVSGKNSTAYLGEDWQTKRERIRKTSIYGHLDNWELCSVIAKTGDDLRQEAFASQVIQAMATIWKTTNVPVWVKRMRILITSANTGLVETITNALSIHSIKKALTKLSIEGGENPKGTISTLTEHFERTFGDPKSAKYRRAQDAFASSLAAYSVICYLLQIKDRHNGNIMLDNEGHIIHIDFGFLLSNSPGSVGFEAAPFKLTLEYVELLGGLDGAPFQKFKDLTKESFKALRKNADSLVTMVELMQKDSQLPCFKAGPQTSVQLKQRFQLHLSETECDAFVENVLIGKSIGSIYTRLYDQFQLLTQGIYS</sequence>
<evidence type="ECO:0000256" key="6">
    <source>
        <dbReference type="ARBA" id="ARBA00022777"/>
    </source>
</evidence>
<dbReference type="PANTHER" id="PTHR10048">
    <property type="entry name" value="PHOSPHATIDYLINOSITOL KINASE"/>
    <property type="match status" value="1"/>
</dbReference>
<dbReference type="FunFam" id="1.10.1070.11:FF:000016">
    <property type="entry name" value="PIK1p Phosphatidylinositol 4-kinase"/>
    <property type="match status" value="1"/>
</dbReference>
<name>A0A1E3P8C1_WICAA</name>
<dbReference type="GO" id="GO:0042998">
    <property type="term" value="P:positive regulation of Golgi to plasma membrane protein transport"/>
    <property type="evidence" value="ECO:0007669"/>
    <property type="project" value="EnsemblFungi"/>
</dbReference>
<organism evidence="11 12">
    <name type="scientific">Wickerhamomyces anomalus (strain ATCC 58044 / CBS 1984 / NCYC 433 / NRRL Y-366-8)</name>
    <name type="common">Yeast</name>
    <name type="synonym">Hansenula anomala</name>
    <dbReference type="NCBI Taxonomy" id="683960"/>
    <lineage>
        <taxon>Eukaryota</taxon>
        <taxon>Fungi</taxon>
        <taxon>Dikarya</taxon>
        <taxon>Ascomycota</taxon>
        <taxon>Saccharomycotina</taxon>
        <taxon>Saccharomycetes</taxon>
        <taxon>Phaffomycetales</taxon>
        <taxon>Wickerhamomycetaceae</taxon>
        <taxon>Wickerhamomyces</taxon>
    </lineage>
</organism>
<dbReference type="OrthoDB" id="10264149at2759"/>
<dbReference type="PROSITE" id="PS00915">
    <property type="entry name" value="PI3_4_KINASE_1"/>
    <property type="match status" value="1"/>
</dbReference>
<keyword evidence="5" id="KW-0808">Transferase</keyword>
<evidence type="ECO:0000256" key="4">
    <source>
        <dbReference type="ARBA" id="ARBA00012169"/>
    </source>
</evidence>
<dbReference type="GO" id="GO:0016020">
    <property type="term" value="C:membrane"/>
    <property type="evidence" value="ECO:0007669"/>
    <property type="project" value="TreeGrafter"/>
</dbReference>
<evidence type="ECO:0000256" key="5">
    <source>
        <dbReference type="ARBA" id="ARBA00022679"/>
    </source>
</evidence>
<dbReference type="InterPro" id="IPR057754">
    <property type="entry name" value="PI4-kinase_beta/PIK1_cat"/>
</dbReference>
<proteinExistence type="inferred from homology"/>
<dbReference type="GO" id="GO:2000786">
    <property type="term" value="P:positive regulation of autophagosome assembly"/>
    <property type="evidence" value="ECO:0007669"/>
    <property type="project" value="EnsemblFungi"/>
</dbReference>
<feature type="domain" description="PI3K/PI4K catalytic" evidence="9">
    <location>
        <begin position="652"/>
        <end position="933"/>
    </location>
</feature>
<dbReference type="Pfam" id="PF00454">
    <property type="entry name" value="PI3_PI4_kinase"/>
    <property type="match status" value="1"/>
</dbReference>
<feature type="compositionally biased region" description="Basic residues" evidence="8">
    <location>
        <begin position="329"/>
        <end position="339"/>
    </location>
</feature>
<dbReference type="GeneID" id="30201904"/>
<feature type="region of interest" description="Disordered" evidence="8">
    <location>
        <begin position="200"/>
        <end position="236"/>
    </location>
</feature>
<dbReference type="AlphaFoldDB" id="A0A1E3P8C1"/>
<gene>
    <name evidence="11" type="ORF">WICANDRAFT_78093</name>
</gene>
<dbReference type="Gene3D" id="3.30.1010.10">
    <property type="entry name" value="Phosphatidylinositol 3-kinase Catalytic Subunit, Chain A, domain 4"/>
    <property type="match status" value="1"/>
</dbReference>